<dbReference type="Proteomes" id="UP000443353">
    <property type="component" value="Unassembled WGS sequence"/>
</dbReference>
<dbReference type="SUPFAM" id="SSF52540">
    <property type="entry name" value="P-loop containing nucleoside triphosphate hydrolases"/>
    <property type="match status" value="1"/>
</dbReference>
<feature type="transmembrane region" description="Helical" evidence="14">
    <location>
        <begin position="678"/>
        <end position="700"/>
    </location>
</feature>
<dbReference type="SUPFAM" id="SSF51206">
    <property type="entry name" value="cAMP-binding domain-like"/>
    <property type="match status" value="2"/>
</dbReference>
<dbReference type="InterPro" id="IPR018490">
    <property type="entry name" value="cNMP-bd_dom_sf"/>
</dbReference>
<dbReference type="Gene3D" id="3.40.50.300">
    <property type="entry name" value="P-loop containing nucleotide triphosphate hydrolases"/>
    <property type="match status" value="1"/>
</dbReference>
<dbReference type="InterPro" id="IPR027417">
    <property type="entry name" value="P-loop_NTPase"/>
</dbReference>
<dbReference type="InterPro" id="IPR018488">
    <property type="entry name" value="cNMP-bd_CS"/>
</dbReference>
<dbReference type="PANTHER" id="PTHR43394:SF1">
    <property type="entry name" value="ATP-BINDING CASSETTE SUB-FAMILY B MEMBER 10, MITOCHONDRIAL"/>
    <property type="match status" value="1"/>
</dbReference>
<dbReference type="FunFam" id="3.40.50.300:FF:000299">
    <property type="entry name" value="ABC transporter ATP-binding protein/permease"/>
    <property type="match status" value="1"/>
</dbReference>
<keyword evidence="6" id="KW-0547">Nucleotide-binding</keyword>
<dbReference type="InterPro" id="IPR003593">
    <property type="entry name" value="AAA+_ATPase"/>
</dbReference>
<keyword evidence="7" id="KW-0378">Hydrolase</keyword>
<keyword evidence="3" id="KW-1003">Cell membrane</keyword>
<dbReference type="Gene3D" id="2.60.120.10">
    <property type="entry name" value="Jelly Rolls"/>
    <property type="match status" value="2"/>
</dbReference>
<dbReference type="PROSITE" id="PS50042">
    <property type="entry name" value="CNMP_BINDING_3"/>
    <property type="match status" value="2"/>
</dbReference>
<feature type="domain" description="Cyclic nucleotide-binding" evidence="15">
    <location>
        <begin position="150"/>
        <end position="253"/>
    </location>
</feature>
<organism evidence="19 20">
    <name type="scientific">Massilia cellulosiltytica</name>
    <dbReference type="NCBI Taxonomy" id="2683234"/>
    <lineage>
        <taxon>Bacteria</taxon>
        <taxon>Pseudomonadati</taxon>
        <taxon>Pseudomonadota</taxon>
        <taxon>Betaproteobacteria</taxon>
        <taxon>Burkholderiales</taxon>
        <taxon>Oxalobacteraceae</taxon>
        <taxon>Telluria group</taxon>
        <taxon>Massilia</taxon>
    </lineage>
</organism>
<dbReference type="InterPro" id="IPR000595">
    <property type="entry name" value="cNMP-bd_dom"/>
</dbReference>
<evidence type="ECO:0000256" key="5">
    <source>
        <dbReference type="ARBA" id="ARBA00022735"/>
    </source>
</evidence>
<dbReference type="GO" id="GO:0015421">
    <property type="term" value="F:ABC-type oligopeptide transporter activity"/>
    <property type="evidence" value="ECO:0007669"/>
    <property type="project" value="TreeGrafter"/>
</dbReference>
<keyword evidence="8" id="KW-0067">ATP-binding</keyword>
<evidence type="ECO:0000313" key="20">
    <source>
        <dbReference type="Proteomes" id="UP000443353"/>
    </source>
</evidence>
<evidence type="ECO:0000256" key="10">
    <source>
        <dbReference type="ARBA" id="ARBA00023136"/>
    </source>
</evidence>
<evidence type="ECO:0000256" key="8">
    <source>
        <dbReference type="ARBA" id="ARBA00022840"/>
    </source>
</evidence>
<dbReference type="Pfam" id="PF00664">
    <property type="entry name" value="ABC_membrane"/>
    <property type="match status" value="1"/>
</dbReference>
<evidence type="ECO:0000259" key="15">
    <source>
        <dbReference type="PROSITE" id="PS50042"/>
    </source>
</evidence>
<keyword evidence="2" id="KW-0813">Transport</keyword>
<evidence type="ECO:0000259" key="17">
    <source>
        <dbReference type="PROSITE" id="PS50929"/>
    </source>
</evidence>
<accession>A0A7X3FW86</accession>
<dbReference type="Pfam" id="PF00027">
    <property type="entry name" value="cNMP_binding"/>
    <property type="match status" value="2"/>
</dbReference>
<feature type="transmembrane region" description="Helical" evidence="14">
    <location>
        <begin position="492"/>
        <end position="510"/>
    </location>
</feature>
<keyword evidence="5" id="KW-0354">Hemolysis</keyword>
<keyword evidence="4 14" id="KW-0812">Transmembrane</keyword>
<evidence type="ECO:0000256" key="13">
    <source>
        <dbReference type="ARBA" id="ARBA00072252"/>
    </source>
</evidence>
<dbReference type="PROSITE" id="PS50990">
    <property type="entry name" value="PEPTIDASE_C39"/>
    <property type="match status" value="1"/>
</dbReference>
<dbReference type="GO" id="GO:0005886">
    <property type="term" value="C:plasma membrane"/>
    <property type="evidence" value="ECO:0007669"/>
    <property type="project" value="UniProtKB-SubCell"/>
</dbReference>
<evidence type="ECO:0000256" key="11">
    <source>
        <dbReference type="ARBA" id="ARBA00055355"/>
    </source>
</evidence>
<dbReference type="CDD" id="cd18568">
    <property type="entry name" value="ABC_6TM_HetC_like"/>
    <property type="match status" value="1"/>
</dbReference>
<dbReference type="PROSITE" id="PS00888">
    <property type="entry name" value="CNMP_BINDING_1"/>
    <property type="match status" value="1"/>
</dbReference>
<evidence type="ECO:0000313" key="19">
    <source>
        <dbReference type="EMBL" id="MVW59035.1"/>
    </source>
</evidence>
<dbReference type="SMART" id="SM00382">
    <property type="entry name" value="AAA"/>
    <property type="match status" value="1"/>
</dbReference>
<dbReference type="AlphaFoldDB" id="A0A7X3FW86"/>
<dbReference type="CDD" id="cd00038">
    <property type="entry name" value="CAP_ED"/>
    <property type="match status" value="2"/>
</dbReference>
<evidence type="ECO:0000256" key="7">
    <source>
        <dbReference type="ARBA" id="ARBA00022801"/>
    </source>
</evidence>
<feature type="domain" description="ABC transporter" evidence="16">
    <location>
        <begin position="777"/>
        <end position="1013"/>
    </location>
</feature>
<dbReference type="GO" id="GO:0006508">
    <property type="term" value="P:proteolysis"/>
    <property type="evidence" value="ECO:0007669"/>
    <property type="project" value="InterPro"/>
</dbReference>
<feature type="transmembrane region" description="Helical" evidence="14">
    <location>
        <begin position="530"/>
        <end position="549"/>
    </location>
</feature>
<proteinExistence type="inferred from homology"/>
<feature type="transmembrane region" description="Helical" evidence="14">
    <location>
        <begin position="712"/>
        <end position="736"/>
    </location>
</feature>
<reference evidence="19 20" key="1">
    <citation type="submission" date="2019-12" db="EMBL/GenBank/DDBJ databases">
        <authorList>
            <person name="Li C."/>
            <person name="Zhao J."/>
        </authorList>
    </citation>
    <scope>NUCLEOTIDE SEQUENCE [LARGE SCALE GENOMIC DNA]</scope>
    <source>
        <strain evidence="19 20">NEAU-DD11</strain>
    </source>
</reference>
<evidence type="ECO:0000259" key="16">
    <source>
        <dbReference type="PROSITE" id="PS50893"/>
    </source>
</evidence>
<comment type="similarity">
    <text evidence="12">Belongs to the ABC transporter superfamily. Cyclolysin exporter (TC 3.A.1.109.2) family.</text>
</comment>
<comment type="function">
    <text evidence="11">Involved in the export of calmodulin-sensitive adenylate cyclase-hemolysin (cyclolysin).</text>
</comment>
<comment type="subcellular location">
    <subcellularLocation>
        <location evidence="1">Cell membrane</location>
        <topology evidence="1">Multi-pass membrane protein</topology>
    </subcellularLocation>
</comment>
<evidence type="ECO:0000256" key="12">
    <source>
        <dbReference type="ARBA" id="ARBA00061173"/>
    </source>
</evidence>
<dbReference type="PROSITE" id="PS50929">
    <property type="entry name" value="ABC_TM1F"/>
    <property type="match status" value="1"/>
</dbReference>
<dbReference type="Gene3D" id="3.90.70.10">
    <property type="entry name" value="Cysteine proteinases"/>
    <property type="match status" value="1"/>
</dbReference>
<dbReference type="GO" id="GO:0031640">
    <property type="term" value="P:killing of cells of another organism"/>
    <property type="evidence" value="ECO:0007669"/>
    <property type="project" value="UniProtKB-KW"/>
</dbReference>
<name>A0A7X3FW86_9BURK</name>
<evidence type="ECO:0000256" key="9">
    <source>
        <dbReference type="ARBA" id="ARBA00022989"/>
    </source>
</evidence>
<keyword evidence="10 14" id="KW-0472">Membrane</keyword>
<feature type="transmembrane region" description="Helical" evidence="14">
    <location>
        <begin position="598"/>
        <end position="615"/>
    </location>
</feature>
<keyword evidence="20" id="KW-1185">Reference proteome</keyword>
<dbReference type="InterPro" id="IPR005074">
    <property type="entry name" value="Peptidase_C39"/>
</dbReference>
<dbReference type="Gene3D" id="1.20.1560.10">
    <property type="entry name" value="ABC transporter type 1, transmembrane domain"/>
    <property type="match status" value="1"/>
</dbReference>
<keyword evidence="5" id="KW-0204">Cytolysis</keyword>
<dbReference type="CDD" id="cd02418">
    <property type="entry name" value="Peptidase_C39B"/>
    <property type="match status" value="1"/>
</dbReference>
<gene>
    <name evidence="19" type="ORF">GPY61_03740</name>
</gene>
<evidence type="ECO:0000256" key="4">
    <source>
        <dbReference type="ARBA" id="ARBA00022692"/>
    </source>
</evidence>
<dbReference type="InterPro" id="IPR036640">
    <property type="entry name" value="ABC1_TM_sf"/>
</dbReference>
<evidence type="ECO:0000256" key="14">
    <source>
        <dbReference type="SAM" id="Phobius"/>
    </source>
</evidence>
<comment type="caution">
    <text evidence="19">The sequence shown here is derived from an EMBL/GenBank/DDBJ whole genome shotgun (WGS) entry which is preliminary data.</text>
</comment>
<dbReference type="InterPro" id="IPR014710">
    <property type="entry name" value="RmlC-like_jellyroll"/>
</dbReference>
<dbReference type="RefSeq" id="WP_056134762.1">
    <property type="nucleotide sequence ID" value="NZ_WSES01000001.1"/>
</dbReference>
<keyword evidence="9 14" id="KW-1133">Transmembrane helix</keyword>
<sequence>METPSRAPPSTDFLASVEILSPLAREALEQLADAVQVRHYAFGETICKAGDPAEGLYVVKSGCVRVFSEEHGKELSIGVRKTGETFGDIAMLRDAHHDLSARASLKTELWLIPRAAIEPVLARNPQALDFVTSYVAIGSAGGLVARLFDLRGKVGKEELEEMVRSVGVKRVPAGKEILRQDGRDDRRLYVLRQGQVKLVYHDGADELTLATLQAGDMFGEKACLMRQEQMASAVAVSAATLLVIPEKTAHMILERNAGLREVLEDRIRFVERELERQKKLAERRKRPLRLDLAEPESGERVIRRFALVEQAEEMDCGAACLAMLCRHYGLQITLGKLRELANVTTQGATLDSLARAGETLGFSARGVQCTFDALQGFELPFIVHWEGYHYVIVYGISPRTIWVADPAVGFRKMSVEEFERGWSGTCLVFTPGQDMAAQAALRSPWLRFVGYLRPYRKILLHLFLATFVIQMLGIVPPLIIQNILDGVIVHQNVSLLHLLIAGLVISNVFSQLMATVRAYLANYMVRNLDFSMMAGFFKHTMSLPFSFFAKRKTGDIVARFQENQTIRAFLTESTVTTLLNLLMVFIYFSILFVYNVKLTLLLIAFVIPIMALTILTTPHIKQYARDVFNASTDAHAFLMEALGGVETIKGMGSERPVRLKWEKKYVKALDTQYRAQQFNILVGLASQLLNAGTTIAILWAGASLVLDHELTIGQLIAFNALMGSVLAPLMGLVALWSRLADAGVAMERLGDVLDIEPEQKPSEAASRVVLPDLRGDVKFENVYFRYGGNDTAYVLENISIDIRRGELIAIVGRSGSGKTTLAKLLVGFYAPTDGKILVDGYDMSAIDKDYYRAQVGYVMQSNLLFSGTIAENIASGDESPDRRRIEQVAKMADAHAFISKMPLGYEQVVGERGVGLSGGQVQRLCIARALYQDPRLLVFDEATSALDTQSESNIIANMHEILAGRTAVIIAHRLSTIMRADKIVVLYEGGIVEQGRHDELLAGRGMYYELVQKQLAAA</sequence>
<feature type="transmembrane region" description="Helical" evidence="14">
    <location>
        <begin position="569"/>
        <end position="592"/>
    </location>
</feature>
<dbReference type="InterPro" id="IPR003439">
    <property type="entry name" value="ABC_transporter-like_ATP-bd"/>
</dbReference>
<dbReference type="PROSITE" id="PS50893">
    <property type="entry name" value="ABC_TRANSPORTER_2"/>
    <property type="match status" value="1"/>
</dbReference>
<evidence type="ECO:0000256" key="6">
    <source>
        <dbReference type="ARBA" id="ARBA00022741"/>
    </source>
</evidence>
<evidence type="ECO:0000256" key="3">
    <source>
        <dbReference type="ARBA" id="ARBA00022475"/>
    </source>
</evidence>
<dbReference type="Pfam" id="PF00005">
    <property type="entry name" value="ABC_tran"/>
    <property type="match status" value="1"/>
</dbReference>
<dbReference type="SMART" id="SM00100">
    <property type="entry name" value="cNMP"/>
    <property type="match status" value="2"/>
</dbReference>
<dbReference type="SUPFAM" id="SSF90123">
    <property type="entry name" value="ABC transporter transmembrane region"/>
    <property type="match status" value="1"/>
</dbReference>
<dbReference type="PANTHER" id="PTHR43394">
    <property type="entry name" value="ATP-DEPENDENT PERMEASE MDL1, MITOCHONDRIAL"/>
    <property type="match status" value="1"/>
</dbReference>
<dbReference type="GO" id="GO:0016887">
    <property type="term" value="F:ATP hydrolysis activity"/>
    <property type="evidence" value="ECO:0007669"/>
    <property type="project" value="InterPro"/>
</dbReference>
<evidence type="ECO:0000256" key="1">
    <source>
        <dbReference type="ARBA" id="ARBA00004651"/>
    </source>
</evidence>
<feature type="domain" description="Peptidase C39" evidence="18">
    <location>
        <begin position="310"/>
        <end position="429"/>
    </location>
</feature>
<dbReference type="GO" id="GO:0008233">
    <property type="term" value="F:peptidase activity"/>
    <property type="evidence" value="ECO:0007669"/>
    <property type="project" value="InterPro"/>
</dbReference>
<feature type="domain" description="ABC transmembrane type-1" evidence="17">
    <location>
        <begin position="462"/>
        <end position="741"/>
    </location>
</feature>
<dbReference type="InterPro" id="IPR011527">
    <property type="entry name" value="ABC1_TM_dom"/>
</dbReference>
<dbReference type="EMBL" id="WSES01000001">
    <property type="protein sequence ID" value="MVW59035.1"/>
    <property type="molecule type" value="Genomic_DNA"/>
</dbReference>
<dbReference type="InterPro" id="IPR039421">
    <property type="entry name" value="Type_1_exporter"/>
</dbReference>
<evidence type="ECO:0000259" key="18">
    <source>
        <dbReference type="PROSITE" id="PS50990"/>
    </source>
</evidence>
<evidence type="ECO:0000256" key="2">
    <source>
        <dbReference type="ARBA" id="ARBA00022448"/>
    </source>
</evidence>
<feature type="transmembrane region" description="Helical" evidence="14">
    <location>
        <begin position="458"/>
        <end position="480"/>
    </location>
</feature>
<feature type="domain" description="Cyclic nucleotide-binding" evidence="15">
    <location>
        <begin position="19"/>
        <end position="121"/>
    </location>
</feature>
<protein>
    <recommendedName>
        <fullName evidence="13">Cyclolysin secretion/processing ATP-binding protein CyaB</fullName>
    </recommendedName>
</protein>
<dbReference type="Pfam" id="PF03412">
    <property type="entry name" value="Peptidase_C39"/>
    <property type="match status" value="1"/>
</dbReference>
<dbReference type="GO" id="GO:0005524">
    <property type="term" value="F:ATP binding"/>
    <property type="evidence" value="ECO:0007669"/>
    <property type="project" value="UniProtKB-KW"/>
</dbReference>